<dbReference type="GO" id="GO:0005524">
    <property type="term" value="F:ATP binding"/>
    <property type="evidence" value="ECO:0007669"/>
    <property type="project" value="InterPro"/>
</dbReference>
<accession>A0A2A2M731</accession>
<dbReference type="Proteomes" id="UP000218796">
    <property type="component" value="Unassembled WGS sequence"/>
</dbReference>
<dbReference type="InterPro" id="IPR036565">
    <property type="entry name" value="Mur-like_cat_sf"/>
</dbReference>
<reference evidence="1 2" key="1">
    <citation type="submission" date="2017-08" db="EMBL/GenBank/DDBJ databases">
        <title>Draft Genome Sequence of Hafnia alvei CITHA-6 Isolated from Raw Bovine Milk.</title>
        <authorList>
            <person name="Culligan E.P."/>
            <person name="Mcsweeney A."/>
            <person name="O'Doherty C."/>
            <person name="Gleeson E."/>
            <person name="O'Riordan D."/>
            <person name="Sleator R.D."/>
        </authorList>
    </citation>
    <scope>NUCLEOTIDE SEQUENCE [LARGE SCALE GENOMIC DNA]</scope>
    <source>
        <strain evidence="1 2">CITHA-6</strain>
    </source>
</reference>
<proteinExistence type="predicted"/>
<dbReference type="EMBL" id="NQMS01000015">
    <property type="protein sequence ID" value="PAV94303.1"/>
    <property type="molecule type" value="Genomic_DNA"/>
</dbReference>
<dbReference type="SUPFAM" id="SSF53623">
    <property type="entry name" value="MurD-like peptide ligases, catalytic domain"/>
    <property type="match status" value="1"/>
</dbReference>
<sequence length="267" mass="29583">MIPNIDVLFNDVVSNVQNKRAYLISLIGAGGKTSTLFWLAQFFAQQGLSVLITTTTRMYRPESSQANPIIIEKDYWPTLLQQAKVPTRLPKIVALFTEYNANTQKVSGITPEQADELNRAHLFDIILVEADGAHQKPLKAPAGHEPCIPLSSNCVIALTGGSVINRPADPEHIHRWPIFAAVCGIKAGDVLQLSVFEKFISHPEGMFKGAPEHPLRIWLINQLYQIDNALLDALNGLLESQPELSAIWVGAVQEHPPITHQLRQSHK</sequence>
<protein>
    <submittedName>
        <fullName evidence="1">Putative selenium-dependent hydroxylase accessory protein YqeC</fullName>
    </submittedName>
</protein>
<gene>
    <name evidence="1" type="ORF">CJD50_21595</name>
</gene>
<dbReference type="RefSeq" id="WP_039184575.1">
    <property type="nucleotide sequence ID" value="NZ_CAUFSP010000004.1"/>
</dbReference>
<organism evidence="1 2">
    <name type="scientific">Hafnia paralvei</name>
    <dbReference type="NCBI Taxonomy" id="546367"/>
    <lineage>
        <taxon>Bacteria</taxon>
        <taxon>Pseudomonadati</taxon>
        <taxon>Pseudomonadota</taxon>
        <taxon>Gammaproteobacteria</taxon>
        <taxon>Enterobacterales</taxon>
        <taxon>Hafniaceae</taxon>
        <taxon>Hafnia</taxon>
    </lineage>
</organism>
<evidence type="ECO:0000313" key="2">
    <source>
        <dbReference type="Proteomes" id="UP000218796"/>
    </source>
</evidence>
<dbReference type="AlphaFoldDB" id="A0A2A2M731"/>
<dbReference type="InterPro" id="IPR017587">
    <property type="entry name" value="YqeC"/>
</dbReference>
<dbReference type="OrthoDB" id="368187at2"/>
<dbReference type="NCBIfam" id="TIGR03172">
    <property type="entry name" value="selenium cofactor biosynthesis protein YqeC"/>
    <property type="match status" value="1"/>
</dbReference>
<comment type="caution">
    <text evidence="1">The sequence shown here is derived from an EMBL/GenBank/DDBJ whole genome shotgun (WGS) entry which is preliminary data.</text>
</comment>
<evidence type="ECO:0000313" key="1">
    <source>
        <dbReference type="EMBL" id="PAV94303.1"/>
    </source>
</evidence>
<keyword evidence="2" id="KW-1185">Reference proteome</keyword>
<dbReference type="Pfam" id="PF19842">
    <property type="entry name" value="YqeC"/>
    <property type="match status" value="1"/>
</dbReference>
<name>A0A2A2M731_9GAMM</name>